<dbReference type="GO" id="GO:0003700">
    <property type="term" value="F:DNA-binding transcription factor activity"/>
    <property type="evidence" value="ECO:0007669"/>
    <property type="project" value="TreeGrafter"/>
</dbReference>
<dbReference type="Gene3D" id="3.30.160.60">
    <property type="entry name" value="Classic Zinc Finger"/>
    <property type="match status" value="5"/>
</dbReference>
<dbReference type="SMART" id="SM00355">
    <property type="entry name" value="ZnF_C2H2"/>
    <property type="match status" value="7"/>
</dbReference>
<dbReference type="RefSeq" id="XP_013416822.1">
    <property type="nucleotide sequence ID" value="XM_013561368.1"/>
</dbReference>
<feature type="region of interest" description="Disordered" evidence="12">
    <location>
        <begin position="243"/>
        <end position="301"/>
    </location>
</feature>
<dbReference type="Pfam" id="PF13912">
    <property type="entry name" value="zf-C2H2_6"/>
    <property type="match status" value="2"/>
</dbReference>
<dbReference type="GO" id="GO:0008270">
    <property type="term" value="F:zinc ion binding"/>
    <property type="evidence" value="ECO:0007669"/>
    <property type="project" value="UniProtKB-KW"/>
</dbReference>
<dbReference type="RefSeq" id="XP_013416806.1">
    <property type="nucleotide sequence ID" value="XM_013561352.1"/>
</dbReference>
<feature type="domain" description="C2H2-type" evidence="13">
    <location>
        <begin position="494"/>
        <end position="517"/>
    </location>
</feature>
<keyword evidence="7" id="KW-0805">Transcription regulation</keyword>
<keyword evidence="4" id="KW-0677">Repeat</keyword>
<feature type="domain" description="C2H2-type" evidence="13">
    <location>
        <begin position="634"/>
        <end position="661"/>
    </location>
</feature>
<feature type="compositionally biased region" description="Polar residues" evidence="12">
    <location>
        <begin position="262"/>
        <end position="271"/>
    </location>
</feature>
<dbReference type="PROSITE" id="PS00028">
    <property type="entry name" value="ZINC_FINGER_C2H2_1"/>
    <property type="match status" value="6"/>
</dbReference>
<keyword evidence="3" id="KW-0479">Metal-binding</keyword>
<name>A0A1S3K2F1_LINAN</name>
<keyword evidence="8" id="KW-0238">DNA-binding</keyword>
<organism evidence="14 16">
    <name type="scientific">Lingula anatina</name>
    <name type="common">Brachiopod</name>
    <name type="synonym">Lingula unguis</name>
    <dbReference type="NCBI Taxonomy" id="7574"/>
    <lineage>
        <taxon>Eukaryota</taxon>
        <taxon>Metazoa</taxon>
        <taxon>Spiralia</taxon>
        <taxon>Lophotrochozoa</taxon>
        <taxon>Brachiopoda</taxon>
        <taxon>Linguliformea</taxon>
        <taxon>Lingulata</taxon>
        <taxon>Lingulida</taxon>
        <taxon>Linguloidea</taxon>
        <taxon>Lingulidae</taxon>
        <taxon>Lingula</taxon>
    </lineage>
</organism>
<proteinExistence type="inferred from homology"/>
<evidence type="ECO:0000256" key="5">
    <source>
        <dbReference type="ARBA" id="ARBA00022771"/>
    </source>
</evidence>
<feature type="domain" description="C2H2-type" evidence="13">
    <location>
        <begin position="606"/>
        <end position="633"/>
    </location>
</feature>
<evidence type="ECO:0000256" key="10">
    <source>
        <dbReference type="ARBA" id="ARBA00023242"/>
    </source>
</evidence>
<dbReference type="FunFam" id="3.30.160.60:FF:000188">
    <property type="entry name" value="Zinc finger protein 787"/>
    <property type="match status" value="1"/>
</dbReference>
<feature type="domain" description="C2H2-type" evidence="13">
    <location>
        <begin position="578"/>
        <end position="605"/>
    </location>
</feature>
<keyword evidence="10" id="KW-0539">Nucleus</keyword>
<evidence type="ECO:0000256" key="7">
    <source>
        <dbReference type="ARBA" id="ARBA00023015"/>
    </source>
</evidence>
<dbReference type="Pfam" id="PF13894">
    <property type="entry name" value="zf-C2H2_4"/>
    <property type="match status" value="1"/>
</dbReference>
<accession>A0A1S3K2F1</accession>
<keyword evidence="5 11" id="KW-0863">Zinc-finger</keyword>
<protein>
    <submittedName>
        <fullName evidence="15 16">Zinc finger protein ZFP69</fullName>
    </submittedName>
</protein>
<feature type="compositionally biased region" description="Basic and acidic residues" evidence="12">
    <location>
        <begin position="22"/>
        <end position="35"/>
    </location>
</feature>
<keyword evidence="14" id="KW-1185">Reference proteome</keyword>
<comment type="similarity">
    <text evidence="2">Belongs to the krueppel C2H2-type zinc-finger protein family.</text>
</comment>
<dbReference type="RefSeq" id="XP_013416815.1">
    <property type="nucleotide sequence ID" value="XM_013561361.1"/>
</dbReference>
<dbReference type="GO" id="GO:0005634">
    <property type="term" value="C:nucleus"/>
    <property type="evidence" value="ECO:0007669"/>
    <property type="project" value="UniProtKB-SubCell"/>
</dbReference>
<dbReference type="PROSITE" id="PS50157">
    <property type="entry name" value="ZINC_FINGER_C2H2_2"/>
    <property type="match status" value="7"/>
</dbReference>
<dbReference type="FunFam" id="3.30.160.60:FF:000446">
    <property type="entry name" value="Zinc finger protein"/>
    <property type="match status" value="1"/>
</dbReference>
<evidence type="ECO:0000256" key="9">
    <source>
        <dbReference type="ARBA" id="ARBA00023163"/>
    </source>
</evidence>
<keyword evidence="9" id="KW-0804">Transcription</keyword>
<feature type="domain" description="C2H2-type" evidence="13">
    <location>
        <begin position="546"/>
        <end position="573"/>
    </location>
</feature>
<dbReference type="InterPro" id="IPR013087">
    <property type="entry name" value="Znf_C2H2_type"/>
</dbReference>
<feature type="region of interest" description="Disordered" evidence="12">
    <location>
        <begin position="395"/>
        <end position="456"/>
    </location>
</feature>
<dbReference type="GO" id="GO:0000978">
    <property type="term" value="F:RNA polymerase II cis-regulatory region sequence-specific DNA binding"/>
    <property type="evidence" value="ECO:0007669"/>
    <property type="project" value="TreeGrafter"/>
</dbReference>
<feature type="domain" description="C2H2-type" evidence="13">
    <location>
        <begin position="662"/>
        <end position="689"/>
    </location>
</feature>
<feature type="region of interest" description="Disordered" evidence="12">
    <location>
        <begin position="22"/>
        <end position="65"/>
    </location>
</feature>
<sequence>MDEVWGKECQNIDLKDGDVKLRKTDDDTENQRVPEAHNVTCPVKRKPGRPRKKRRGCPGGPRKNRAPIIIRTLPEEVYLLDRKTRSYETVRIGSQIDRWHALKNHLLMGQGTKIQDEDVAKILLDSFYECGRHHSDQGGIAARQLVVYMQQHDSNSTDNTGQDMAVSTMKQQASCMKFIDTREQGEASHDNSVDQYTNDVIIQNIENRSNTEAIGQLEASKEYTIDNDSTDTRGQLKARKDYTIEKDNTNTRGQLEARKDNTNGLDNTDTRGQLKARKNNTIGVDNTDTRGQLEARSDKPFGQNYGNSGVCGLLSQGNCCGQDTSELNLLKTFCVDHDSIIRIHIPFQTQEIKSEPNKDLFDKGSACIENTKKTIIQNKTTLSPMNLIDDEINSSEEAMSEESDDHSMKDDDDDDDDLYVPSDEELETDDDEVSMSGEESDDPYKPGDEGYQQGKRNCGKFISKTKKIFKKHQEGHRKHRKMAAKQNGEKNKMHTCKDCDLSFPMLSGLRDHKKAHSFKCSYCEKEFKSKRSFRTHEKTHPEARNFLCRYCGKNFTLSQSWRWHEKNHVKILPPEKTYLCHLCGKDFVRGVYLQRHIRLHTGEKPFQCKTCTKSFAAPGALHRHSLIHRGEKRHQCNFCEKRFVQKGACTRHMRVHTGEKPYKCHYCDEAFSHNVSRKTHEKLHKKCEEEFSV</sequence>
<dbReference type="OrthoDB" id="8768913at2759"/>
<feature type="compositionally biased region" description="Acidic residues" evidence="12">
    <location>
        <begin position="395"/>
        <end position="441"/>
    </location>
</feature>
<evidence type="ECO:0000313" key="14">
    <source>
        <dbReference type="Proteomes" id="UP000085678"/>
    </source>
</evidence>
<feature type="compositionally biased region" description="Basic and acidic residues" evidence="12">
    <location>
        <begin position="287"/>
        <end position="299"/>
    </location>
</feature>
<evidence type="ECO:0000256" key="6">
    <source>
        <dbReference type="ARBA" id="ARBA00022833"/>
    </source>
</evidence>
<feature type="compositionally biased region" description="Basic residues" evidence="12">
    <location>
        <begin position="470"/>
        <end position="483"/>
    </location>
</feature>
<evidence type="ECO:0000256" key="4">
    <source>
        <dbReference type="ARBA" id="ARBA00022737"/>
    </source>
</evidence>
<evidence type="ECO:0000259" key="13">
    <source>
        <dbReference type="PROSITE" id="PS50157"/>
    </source>
</evidence>
<gene>
    <name evidence="15 16 17" type="primary">LOC106178236</name>
</gene>
<dbReference type="FunFam" id="3.30.160.60:FF:001289">
    <property type="entry name" value="Zinc finger protein 574"/>
    <property type="match status" value="1"/>
</dbReference>
<dbReference type="GeneID" id="106178236"/>
<dbReference type="AlphaFoldDB" id="A0A1S3K2F1"/>
<dbReference type="KEGG" id="lak:106178236"/>
<feature type="domain" description="C2H2-type" evidence="13">
    <location>
        <begin position="518"/>
        <end position="545"/>
    </location>
</feature>
<dbReference type="FunFam" id="3.30.160.60:FF:000110">
    <property type="entry name" value="Zinc finger protein-like"/>
    <property type="match status" value="1"/>
</dbReference>
<feature type="region of interest" description="Disordered" evidence="12">
    <location>
        <begin position="470"/>
        <end position="489"/>
    </location>
</feature>
<evidence type="ECO:0000313" key="17">
    <source>
        <dbReference type="RefSeq" id="XP_013416822.1"/>
    </source>
</evidence>
<evidence type="ECO:0000256" key="8">
    <source>
        <dbReference type="ARBA" id="ARBA00023125"/>
    </source>
</evidence>
<evidence type="ECO:0000313" key="16">
    <source>
        <dbReference type="RefSeq" id="XP_013416815.1"/>
    </source>
</evidence>
<evidence type="ECO:0000256" key="3">
    <source>
        <dbReference type="ARBA" id="ARBA00022723"/>
    </source>
</evidence>
<evidence type="ECO:0000256" key="2">
    <source>
        <dbReference type="ARBA" id="ARBA00006991"/>
    </source>
</evidence>
<dbReference type="GO" id="GO:0006357">
    <property type="term" value="P:regulation of transcription by RNA polymerase II"/>
    <property type="evidence" value="ECO:0007669"/>
    <property type="project" value="TreeGrafter"/>
</dbReference>
<dbReference type="Pfam" id="PF00096">
    <property type="entry name" value="zf-C2H2"/>
    <property type="match status" value="1"/>
</dbReference>
<evidence type="ECO:0000256" key="1">
    <source>
        <dbReference type="ARBA" id="ARBA00004123"/>
    </source>
</evidence>
<dbReference type="InterPro" id="IPR036236">
    <property type="entry name" value="Znf_C2H2_sf"/>
</dbReference>
<dbReference type="PANTHER" id="PTHR24390">
    <property type="entry name" value="ZINC FINGER PROTEIN"/>
    <property type="match status" value="1"/>
</dbReference>
<evidence type="ECO:0000256" key="12">
    <source>
        <dbReference type="SAM" id="MobiDB-lite"/>
    </source>
</evidence>
<dbReference type="Proteomes" id="UP000085678">
    <property type="component" value="Unplaced"/>
</dbReference>
<reference evidence="15 16" key="1">
    <citation type="submission" date="2025-04" db="UniProtKB">
        <authorList>
            <consortium name="RefSeq"/>
        </authorList>
    </citation>
    <scope>IDENTIFICATION</scope>
    <source>
        <tissue evidence="15 16">Gonads</tissue>
    </source>
</reference>
<dbReference type="SUPFAM" id="SSF57667">
    <property type="entry name" value="beta-beta-alpha zinc fingers"/>
    <property type="match status" value="4"/>
</dbReference>
<evidence type="ECO:0000313" key="15">
    <source>
        <dbReference type="RefSeq" id="XP_013416806.1"/>
    </source>
</evidence>
<keyword evidence="6" id="KW-0862">Zinc</keyword>
<feature type="compositionally biased region" description="Basic residues" evidence="12">
    <location>
        <begin position="43"/>
        <end position="56"/>
    </location>
</feature>
<dbReference type="PANTHER" id="PTHR24390:SF159">
    <property type="entry name" value="GROWTH FACTOR INDEPENDENT 1 TRANSCRIPTIONAL REPRESSOR"/>
    <property type="match status" value="1"/>
</dbReference>
<feature type="compositionally biased region" description="Basic and acidic residues" evidence="12">
    <location>
        <begin position="243"/>
        <end position="261"/>
    </location>
</feature>
<comment type="subcellular location">
    <subcellularLocation>
        <location evidence="1">Nucleus</location>
    </subcellularLocation>
</comment>
<evidence type="ECO:0000256" key="11">
    <source>
        <dbReference type="PROSITE-ProRule" id="PRU00042"/>
    </source>
</evidence>